<feature type="compositionally biased region" description="Polar residues" evidence="1">
    <location>
        <begin position="712"/>
        <end position="736"/>
    </location>
</feature>
<dbReference type="AlphaFoldDB" id="A0A1E4TU85"/>
<accession>A0A1E4TU85</accession>
<feature type="region of interest" description="Disordered" evidence="1">
    <location>
        <begin position="621"/>
        <end position="672"/>
    </location>
</feature>
<feature type="compositionally biased region" description="Polar residues" evidence="1">
    <location>
        <begin position="481"/>
        <end position="498"/>
    </location>
</feature>
<organism evidence="2 3">
    <name type="scientific">Pachysolen tannophilus NRRL Y-2460</name>
    <dbReference type="NCBI Taxonomy" id="669874"/>
    <lineage>
        <taxon>Eukaryota</taxon>
        <taxon>Fungi</taxon>
        <taxon>Dikarya</taxon>
        <taxon>Ascomycota</taxon>
        <taxon>Saccharomycotina</taxon>
        <taxon>Pichiomycetes</taxon>
        <taxon>Pachysolenaceae</taxon>
        <taxon>Pachysolen</taxon>
    </lineage>
</organism>
<feature type="compositionally biased region" description="Low complexity" evidence="1">
    <location>
        <begin position="738"/>
        <end position="766"/>
    </location>
</feature>
<gene>
    <name evidence="2" type="ORF">PACTADRAFT_3027</name>
</gene>
<feature type="compositionally biased region" description="Low complexity" evidence="1">
    <location>
        <begin position="467"/>
        <end position="480"/>
    </location>
</feature>
<dbReference type="GO" id="GO:0019888">
    <property type="term" value="F:protein phosphatase regulator activity"/>
    <property type="evidence" value="ECO:0007669"/>
    <property type="project" value="InterPro"/>
</dbReference>
<feature type="compositionally biased region" description="Polar residues" evidence="1">
    <location>
        <begin position="561"/>
        <end position="591"/>
    </location>
</feature>
<feature type="compositionally biased region" description="Basic and acidic residues" evidence="1">
    <location>
        <begin position="823"/>
        <end position="835"/>
    </location>
</feature>
<dbReference type="EMBL" id="KV454014">
    <property type="protein sequence ID" value="ODV95325.1"/>
    <property type="molecule type" value="Genomic_DNA"/>
</dbReference>
<feature type="compositionally biased region" description="Polar residues" evidence="1">
    <location>
        <begin position="807"/>
        <end position="820"/>
    </location>
</feature>
<feature type="region of interest" description="Disordered" evidence="1">
    <location>
        <begin position="446"/>
        <end position="498"/>
    </location>
</feature>
<feature type="region of interest" description="Disordered" evidence="1">
    <location>
        <begin position="402"/>
        <end position="431"/>
    </location>
</feature>
<proteinExistence type="predicted"/>
<feature type="compositionally biased region" description="Low complexity" evidence="1">
    <location>
        <begin position="592"/>
        <end position="602"/>
    </location>
</feature>
<dbReference type="Proteomes" id="UP000094236">
    <property type="component" value="Unassembled WGS sequence"/>
</dbReference>
<feature type="compositionally biased region" description="Low complexity" evidence="1">
    <location>
        <begin position="539"/>
        <end position="560"/>
    </location>
</feature>
<keyword evidence="3" id="KW-1185">Reference proteome</keyword>
<feature type="compositionally biased region" description="Polar residues" evidence="1">
    <location>
        <begin position="625"/>
        <end position="646"/>
    </location>
</feature>
<feature type="compositionally biased region" description="Low complexity" evidence="1">
    <location>
        <begin position="998"/>
        <end position="1015"/>
    </location>
</feature>
<protein>
    <submittedName>
        <fullName evidence="2">Uncharacterized protein</fullName>
    </submittedName>
</protein>
<reference evidence="3" key="1">
    <citation type="submission" date="2016-05" db="EMBL/GenBank/DDBJ databases">
        <title>Comparative genomics of biotechnologically important yeasts.</title>
        <authorList>
            <consortium name="DOE Joint Genome Institute"/>
            <person name="Riley R."/>
            <person name="Haridas S."/>
            <person name="Wolfe K.H."/>
            <person name="Lopes M.R."/>
            <person name="Hittinger C.T."/>
            <person name="Goker M."/>
            <person name="Salamov A."/>
            <person name="Wisecaver J."/>
            <person name="Long T.M."/>
            <person name="Aerts A.L."/>
            <person name="Barry K."/>
            <person name="Choi C."/>
            <person name="Clum A."/>
            <person name="Coughlan A.Y."/>
            <person name="Deshpande S."/>
            <person name="Douglass A.P."/>
            <person name="Hanson S.J."/>
            <person name="Klenk H.-P."/>
            <person name="Labutti K."/>
            <person name="Lapidus A."/>
            <person name="Lindquist E."/>
            <person name="Lipzen A."/>
            <person name="Meier-Kolthoff J.P."/>
            <person name="Ohm R.A."/>
            <person name="Otillar R.P."/>
            <person name="Pangilinan J."/>
            <person name="Peng Y."/>
            <person name="Rokas A."/>
            <person name="Rosa C.A."/>
            <person name="Scheuner C."/>
            <person name="Sibirny A.A."/>
            <person name="Slot J.C."/>
            <person name="Stielow J.B."/>
            <person name="Sun H."/>
            <person name="Kurtzman C.P."/>
            <person name="Blackwell M."/>
            <person name="Grigoriev I.V."/>
            <person name="Jeffries T.W."/>
        </authorList>
    </citation>
    <scope>NUCLEOTIDE SEQUENCE [LARGE SCALE GENOMIC DNA]</scope>
    <source>
        <strain evidence="3">NRRL Y-2460</strain>
    </source>
</reference>
<feature type="region of interest" description="Disordered" evidence="1">
    <location>
        <begin position="700"/>
        <end position="841"/>
    </location>
</feature>
<feature type="region of interest" description="Disordered" evidence="1">
    <location>
        <begin position="539"/>
        <end position="602"/>
    </location>
</feature>
<dbReference type="GO" id="GO:0008157">
    <property type="term" value="F:protein phosphatase 1 binding"/>
    <property type="evidence" value="ECO:0007669"/>
    <property type="project" value="InterPro"/>
</dbReference>
<dbReference type="STRING" id="669874.A0A1E4TU85"/>
<dbReference type="GO" id="GO:0005737">
    <property type="term" value="C:cytoplasm"/>
    <property type="evidence" value="ECO:0007669"/>
    <property type="project" value="InterPro"/>
</dbReference>
<dbReference type="InterPro" id="IPR026241">
    <property type="entry name" value="GIP4"/>
</dbReference>
<evidence type="ECO:0000256" key="1">
    <source>
        <dbReference type="SAM" id="MobiDB-lite"/>
    </source>
</evidence>
<feature type="compositionally biased region" description="Basic and acidic residues" evidence="1">
    <location>
        <begin position="418"/>
        <end position="430"/>
    </location>
</feature>
<dbReference type="PRINTS" id="PR02082">
    <property type="entry name" value="GLC7IP4"/>
</dbReference>
<name>A0A1E4TU85_PACTA</name>
<dbReference type="OrthoDB" id="4087202at2759"/>
<sequence length="1024" mass="114557">MSSINAVAAAVASRPGIKNGIYLNALDARIVQYHYGIAKLKRLMGAISRAIKASLEGNKESGVVPLASYILLFGGPIFNISDLIFKRYEILQNGRKFNYQQPIRPQLSTNSINFDLFENLTNYENSNLKNSLPDLNKNIETLKYFEKLSQNTLEIYENRLKQAIIERTASRWPNKEGDPIPFNTSKIDDLIDPIELENIESLFFKQELKTQDFLKNNKLKTETQIKNDLFKTDLSIIKIITTSIDKCLNQLLNTFKHLENCKNISQIMELKNWEYSVHRGFAILLKLADLYCITRKLGKKIYFQDYHLLKSSSQYHRNILLLLKNLDIFFNQPKRNNLLLASIIKLTRQGSNFQVRPDVLVQLGKDARNGYQIVYDSNSILKEFYVVCSSCFSSEFENTPNIIGKSNKETSPNKIKNHSIEKLPPLKDNENNSTILNQAIKDEEIDSGKKITSRNDSQDADTNNDKIVSNSSKKISNPVPQSSASATMNHSNDNSQQRHSLIIPSQFSPELKRHSNNDTHNLENSNLLLSSNKVRTIDSLSGSKANSSSSSLRSSTPSLSTVDSADSNTTSSTPPIRNSSPSKKLNNGLRRSSSLQYSSTSNKLNNNNRIIAAAAGAAFTNDPNQRQASRSNSLQSMQYVAKQRIQQQDKLRQAHYQNRSRPASEIQPASPPKHLNAQERLYQHILAQSKNGSITIKSVTDKPTVSYRPRNVTGNAESRSGSRSNSLKMSSYQQKAALSHSSNNQNRSSPNSSSRSSSLQNISESEVLPLRSTIKEKDQITDKLMAQDKPNISNEMKNNAVDGKVSINKNNEVSRNSPVSTETETKTKTETKTETEADDDSSKLLVTEITKSDEDSTSDNFKTAACELEASEAFVETNRVNTSDRTLTSTINGDVICDEEDESKSEVCDPPQVIKRVRFIGVPAYNSAEDAPSPARALKNFRKAFLKPAYGTNLEVKRKDRHLINQEGMAFKAFKQKAKTGDWEGFASLSPSNNQIPTLRSGTLPSLSSSSSPGKRISKLFKNR</sequence>
<evidence type="ECO:0000313" key="3">
    <source>
        <dbReference type="Proteomes" id="UP000094236"/>
    </source>
</evidence>
<feature type="region of interest" description="Disordered" evidence="1">
    <location>
        <begin position="984"/>
        <end position="1024"/>
    </location>
</feature>
<evidence type="ECO:0000313" key="2">
    <source>
        <dbReference type="EMBL" id="ODV95325.1"/>
    </source>
</evidence>